<dbReference type="NCBIfam" id="TIGR00149">
    <property type="entry name" value="TIGR00149_YjbQ"/>
    <property type="match status" value="1"/>
</dbReference>
<dbReference type="PIRSF" id="PIRSF004681">
    <property type="entry name" value="UCP004681"/>
    <property type="match status" value="1"/>
</dbReference>
<dbReference type="Pfam" id="PF01894">
    <property type="entry name" value="YjbQ"/>
    <property type="match status" value="1"/>
</dbReference>
<organism evidence="2 3">
    <name type="scientific">Pelagerythrobacter marensis</name>
    <dbReference type="NCBI Taxonomy" id="543877"/>
    <lineage>
        <taxon>Bacteria</taxon>
        <taxon>Pseudomonadati</taxon>
        <taxon>Pseudomonadota</taxon>
        <taxon>Alphaproteobacteria</taxon>
        <taxon>Sphingomonadales</taxon>
        <taxon>Erythrobacteraceae</taxon>
        <taxon>Pelagerythrobacter</taxon>
    </lineage>
</organism>
<dbReference type="InterPro" id="IPR001602">
    <property type="entry name" value="UPF0047_YjbQ-like"/>
</dbReference>
<gene>
    <name evidence="2" type="ORF">V5F89_09405</name>
</gene>
<accession>A0ABZ2D0P9</accession>
<dbReference type="PANTHER" id="PTHR30615">
    <property type="entry name" value="UNCHARACTERIZED PROTEIN YJBQ-RELATED"/>
    <property type="match status" value="1"/>
</dbReference>
<name>A0ABZ2D0P9_9SPHN</name>
<keyword evidence="3" id="KW-1185">Reference proteome</keyword>
<dbReference type="InterPro" id="IPR035917">
    <property type="entry name" value="YjbQ-like_sf"/>
</dbReference>
<comment type="similarity">
    <text evidence="1">Belongs to the UPF0047 family.</text>
</comment>
<protein>
    <submittedName>
        <fullName evidence="2">Secondary thiamine-phosphate synthase enzyme YjbQ</fullName>
    </submittedName>
</protein>
<sequence length="139" mass="15207">MPHHTTTLAFDTRGPGLTEITREVADWLASTGIETGLLTAFCRHTSASLLINENAARAVQSDILRWLDRIAPQGAHYDHDDEGPDDMPAHLKTALTGVSQAIPVSGGRMMLGTWQGLFLAEHRTRPHRREVALHVAGEP</sequence>
<dbReference type="RefSeq" id="WP_338445395.1">
    <property type="nucleotide sequence ID" value="NZ_CP144918.1"/>
</dbReference>
<dbReference type="PROSITE" id="PS01314">
    <property type="entry name" value="UPF0047"/>
    <property type="match status" value="1"/>
</dbReference>
<dbReference type="SUPFAM" id="SSF111038">
    <property type="entry name" value="YjbQ-like"/>
    <property type="match status" value="1"/>
</dbReference>
<dbReference type="Gene3D" id="2.60.120.460">
    <property type="entry name" value="YjbQ-like"/>
    <property type="match status" value="1"/>
</dbReference>
<evidence type="ECO:0000256" key="1">
    <source>
        <dbReference type="ARBA" id="ARBA00005534"/>
    </source>
</evidence>
<reference evidence="2 3" key="1">
    <citation type="submission" date="2024-02" db="EMBL/GenBank/DDBJ databases">
        <title>The whole genome sequence of five bacterial samples isolated from Abu Dhabi Sabkha-shore region.</title>
        <authorList>
            <person name="Sudalaimuthuasari N."/>
            <person name="Sarfraz B."/>
            <person name="Tuyisabe J.D."/>
            <person name="Mugisha Ntwali L.D.M."/>
            <person name="Ali A.I.A.A."/>
            <person name="Almansoori S.Z.A."/>
            <person name="Alajami H.S.A."/>
            <person name="Almeqbaali A.A.S."/>
            <person name="Kundu B."/>
            <person name="Saeed E.E."/>
            <person name="Sukumarinath V."/>
            <person name="Mishra A.K."/>
            <person name="Hazzouri K.M."/>
            <person name="Almaskari R."/>
            <person name="Sharma A.K."/>
            <person name="Amiri K.M.A."/>
        </authorList>
    </citation>
    <scope>NUCLEOTIDE SEQUENCE [LARGE SCALE GENOMIC DNA]</scope>
    <source>
        <strain evidence="3">kcgeb_sd</strain>
    </source>
</reference>
<evidence type="ECO:0000313" key="3">
    <source>
        <dbReference type="Proteomes" id="UP001335183"/>
    </source>
</evidence>
<proteinExistence type="inferred from homology"/>
<evidence type="ECO:0000313" key="2">
    <source>
        <dbReference type="EMBL" id="WWA46496.1"/>
    </source>
</evidence>
<dbReference type="PANTHER" id="PTHR30615:SF8">
    <property type="entry name" value="UPF0047 PROTEIN C4A8.02C"/>
    <property type="match status" value="1"/>
</dbReference>
<dbReference type="EMBL" id="CP144918">
    <property type="protein sequence ID" value="WWA46496.1"/>
    <property type="molecule type" value="Genomic_DNA"/>
</dbReference>
<dbReference type="Proteomes" id="UP001335183">
    <property type="component" value="Chromosome"/>
</dbReference>